<reference evidence="12 13" key="1">
    <citation type="submission" date="2024-11" db="EMBL/GenBank/DDBJ databases">
        <title>A near-complete genome assembly of Cinchona calisaya.</title>
        <authorList>
            <person name="Lian D.C."/>
            <person name="Zhao X.W."/>
            <person name="Wei L."/>
        </authorList>
    </citation>
    <scope>NUCLEOTIDE SEQUENCE [LARGE SCALE GENOMIC DNA]</scope>
    <source>
        <tissue evidence="12">Nenye</tissue>
    </source>
</reference>
<dbReference type="PROSITE" id="PS51050">
    <property type="entry name" value="ZF_CW"/>
    <property type="match status" value="1"/>
</dbReference>
<dbReference type="GO" id="GO:0003677">
    <property type="term" value="F:DNA binding"/>
    <property type="evidence" value="ECO:0007669"/>
    <property type="project" value="UniProtKB-KW"/>
</dbReference>
<comment type="caution">
    <text evidence="12">The sequence shown here is derived from an EMBL/GenBank/DDBJ whole genome shotgun (WGS) entry which is preliminary data.</text>
</comment>
<evidence type="ECO:0000256" key="3">
    <source>
        <dbReference type="ARBA" id="ARBA00022771"/>
    </source>
</evidence>
<feature type="domain" description="TF-B3" evidence="10">
    <location>
        <begin position="258"/>
        <end position="359"/>
    </location>
</feature>
<name>A0ABD2ZFR5_9GENT</name>
<dbReference type="Proteomes" id="UP001630127">
    <property type="component" value="Unassembled WGS sequence"/>
</dbReference>
<evidence type="ECO:0000313" key="13">
    <source>
        <dbReference type="Proteomes" id="UP001630127"/>
    </source>
</evidence>
<keyword evidence="8" id="KW-0539">Nucleus</keyword>
<keyword evidence="7" id="KW-0804">Transcription</keyword>
<evidence type="ECO:0000256" key="4">
    <source>
        <dbReference type="ARBA" id="ARBA00022833"/>
    </source>
</evidence>
<evidence type="ECO:0000256" key="6">
    <source>
        <dbReference type="ARBA" id="ARBA00023125"/>
    </source>
</evidence>
<dbReference type="EMBL" id="JBJUIK010000009">
    <property type="protein sequence ID" value="KAL3517954.1"/>
    <property type="molecule type" value="Genomic_DNA"/>
</dbReference>
<dbReference type="PANTHER" id="PTHR46245:SF3">
    <property type="entry name" value="B3 DOMAIN-CONTAINING TRANSCRIPTION REPRESSOR VAL1"/>
    <property type="match status" value="1"/>
</dbReference>
<sequence length="784" mass="87453">MVSKFCMNEACRLTTSSEWKQGWELKSGGFATLCSNCGTAYENSIFCVKFHLKEDGWRECRICRKLIHCGCVASKLLHEYLDFGGVGCISCAKYRINPSTRSVQKIGPYASVGQNKGKGIMLPSKEVKTRPPNFTQHSVGSSKFVNPDNTRQNQVFKDASESRAQPSLNSSLGNASSASDAVVPFNSDGSSAAGSEATKGMASQTRIVMRPPPADWRGRCQLLPRYWPRITDQELQQISGNFTLTLSLSFKSTVVPLFEKVLSASDAGRIGRLVLPKACAEGYFPPIYQSEGVPLRIQDVKGNKWIFQFRFWPNNNSRMYVLEGVTPCIQKLRLQAGDTVTFSRIDPGGQIVMGFRKSTTNVDTQPSNLPNVGSFGETSYSAASDDMLAVNAYPCLVYVFSESNMFSSCGFLTISILLLIWSLLILENGKNGSQTLEDPSQQHILIPEKKKTQKIELKNKRPLIRGADVVEIRVNIYEAQEFLRPATKNPTIFKIDDCELEEYEEPPVFGKRTIFTLQPSGKQEQWVECDSCSKWRRLPVHVIVPARWTCSDNVLVSNSSCSDPDDINPRELEALNIASKDYKRKRITETIVVEDDEPSGLDTLATAAVLGDKVQDSTEISPEATTTKHPRHRPGCTCIVCIQPPSGGKYKHPSSCKCNVCMSVRRRFKLPMNRRRRRQSAPEAEQHAFGKDEQTPLELSEMEGTTEDTLLLTTYADADRSQLNENLMMEMEKRSKGNLDLNCYPSREDDMVAEAVAASISLDMYMRQNGNKGCSTSAYVRLKK</sequence>
<evidence type="ECO:0000256" key="9">
    <source>
        <dbReference type="SAM" id="MobiDB-lite"/>
    </source>
</evidence>
<dbReference type="InterPro" id="IPR003340">
    <property type="entry name" value="B3_DNA-bd"/>
</dbReference>
<dbReference type="InterPro" id="IPR011124">
    <property type="entry name" value="Znf_CW"/>
</dbReference>
<gene>
    <name evidence="12" type="ORF">ACH5RR_020543</name>
</gene>
<keyword evidence="5" id="KW-0805">Transcription regulation</keyword>
<feature type="domain" description="CW-type" evidence="11">
    <location>
        <begin position="520"/>
        <end position="569"/>
    </location>
</feature>
<dbReference type="SUPFAM" id="SSF101936">
    <property type="entry name" value="DNA-binding pseudobarrel domain"/>
    <property type="match status" value="1"/>
</dbReference>
<comment type="subcellular location">
    <subcellularLocation>
        <location evidence="1">Nucleus</location>
    </subcellularLocation>
</comment>
<evidence type="ECO:0000256" key="5">
    <source>
        <dbReference type="ARBA" id="ARBA00023015"/>
    </source>
</evidence>
<dbReference type="GO" id="GO:0006355">
    <property type="term" value="P:regulation of DNA-templated transcription"/>
    <property type="evidence" value="ECO:0007669"/>
    <property type="project" value="UniProtKB-ARBA"/>
</dbReference>
<dbReference type="InterPro" id="IPR015300">
    <property type="entry name" value="DNA-bd_pseudobarrel_sf"/>
</dbReference>
<dbReference type="GO" id="GO:0008270">
    <property type="term" value="F:zinc ion binding"/>
    <property type="evidence" value="ECO:0007669"/>
    <property type="project" value="UniProtKB-KW"/>
</dbReference>
<keyword evidence="6" id="KW-0238">DNA-binding</keyword>
<feature type="compositionally biased region" description="Polar residues" evidence="9">
    <location>
        <begin position="132"/>
        <end position="155"/>
    </location>
</feature>
<accession>A0ABD2ZFR5</accession>
<dbReference type="Gene3D" id="3.30.40.100">
    <property type="match status" value="1"/>
</dbReference>
<feature type="compositionally biased region" description="Basic and acidic residues" evidence="9">
    <location>
        <begin position="684"/>
        <end position="694"/>
    </location>
</feature>
<evidence type="ECO:0000313" key="12">
    <source>
        <dbReference type="EMBL" id="KAL3517954.1"/>
    </source>
</evidence>
<dbReference type="Pfam" id="PF02362">
    <property type="entry name" value="B3"/>
    <property type="match status" value="1"/>
</dbReference>
<keyword evidence="3" id="KW-0863">Zinc-finger</keyword>
<organism evidence="12 13">
    <name type="scientific">Cinchona calisaya</name>
    <dbReference type="NCBI Taxonomy" id="153742"/>
    <lineage>
        <taxon>Eukaryota</taxon>
        <taxon>Viridiplantae</taxon>
        <taxon>Streptophyta</taxon>
        <taxon>Embryophyta</taxon>
        <taxon>Tracheophyta</taxon>
        <taxon>Spermatophyta</taxon>
        <taxon>Magnoliopsida</taxon>
        <taxon>eudicotyledons</taxon>
        <taxon>Gunneridae</taxon>
        <taxon>Pentapetalae</taxon>
        <taxon>asterids</taxon>
        <taxon>lamiids</taxon>
        <taxon>Gentianales</taxon>
        <taxon>Rubiaceae</taxon>
        <taxon>Cinchonoideae</taxon>
        <taxon>Cinchoneae</taxon>
        <taxon>Cinchona</taxon>
    </lineage>
</organism>
<feature type="region of interest" description="Disordered" evidence="9">
    <location>
        <begin position="672"/>
        <end position="703"/>
    </location>
</feature>
<evidence type="ECO:0000259" key="10">
    <source>
        <dbReference type="PROSITE" id="PS50863"/>
    </source>
</evidence>
<dbReference type="InterPro" id="IPR057743">
    <property type="entry name" value="Zfn_VAL1-3_N"/>
</dbReference>
<keyword evidence="4" id="KW-0862">Zinc</keyword>
<keyword evidence="2" id="KW-0479">Metal-binding</keyword>
<evidence type="ECO:0000256" key="2">
    <source>
        <dbReference type="ARBA" id="ARBA00022723"/>
    </source>
</evidence>
<dbReference type="GO" id="GO:0005634">
    <property type="term" value="C:nucleus"/>
    <property type="evidence" value="ECO:0007669"/>
    <property type="project" value="UniProtKB-SubCell"/>
</dbReference>
<protein>
    <submittedName>
        <fullName evidence="12">Uncharacterized protein</fullName>
    </submittedName>
</protein>
<keyword evidence="13" id="KW-1185">Reference proteome</keyword>
<proteinExistence type="predicted"/>
<dbReference type="PROSITE" id="PS50863">
    <property type="entry name" value="B3"/>
    <property type="match status" value="1"/>
</dbReference>
<dbReference type="Pfam" id="PF25813">
    <property type="entry name" value="zf_VAL1_N"/>
    <property type="match status" value="1"/>
</dbReference>
<dbReference type="AlphaFoldDB" id="A0ABD2ZFR5"/>
<dbReference type="Pfam" id="PF07496">
    <property type="entry name" value="zf-CW"/>
    <property type="match status" value="1"/>
</dbReference>
<feature type="region of interest" description="Disordered" evidence="9">
    <location>
        <begin position="123"/>
        <end position="176"/>
    </location>
</feature>
<dbReference type="Gene3D" id="2.40.330.10">
    <property type="entry name" value="DNA-binding pseudobarrel domain"/>
    <property type="match status" value="1"/>
</dbReference>
<dbReference type="CDD" id="cd10017">
    <property type="entry name" value="B3_DNA"/>
    <property type="match status" value="1"/>
</dbReference>
<evidence type="ECO:0000256" key="8">
    <source>
        <dbReference type="ARBA" id="ARBA00023242"/>
    </source>
</evidence>
<dbReference type="FunFam" id="2.40.330.10:FF:000006">
    <property type="entry name" value="B3 domain-containing transcription repressor VAL1"/>
    <property type="match status" value="1"/>
</dbReference>
<feature type="compositionally biased region" description="Low complexity" evidence="9">
    <location>
        <begin position="167"/>
        <end position="176"/>
    </location>
</feature>
<evidence type="ECO:0000256" key="7">
    <source>
        <dbReference type="ARBA" id="ARBA00023163"/>
    </source>
</evidence>
<evidence type="ECO:0000256" key="1">
    <source>
        <dbReference type="ARBA" id="ARBA00004123"/>
    </source>
</evidence>
<dbReference type="SMART" id="SM01019">
    <property type="entry name" value="B3"/>
    <property type="match status" value="1"/>
</dbReference>
<evidence type="ECO:0000259" key="11">
    <source>
        <dbReference type="PROSITE" id="PS51050"/>
    </source>
</evidence>
<dbReference type="PANTHER" id="PTHR46245">
    <property type="entry name" value="B3 DOMAIN-CONTAINING PROTEIN OS07G0563300"/>
    <property type="match status" value="1"/>
</dbReference>